<keyword evidence="4" id="KW-1015">Disulfide bond</keyword>
<reference evidence="7 8" key="1">
    <citation type="submission" date="2016-03" db="EMBL/GenBank/DDBJ databases">
        <title>Pediococcus and Lactobacillus from brewery environment - whole genome sequencing and assembly.</title>
        <authorList>
            <person name="Behr J."/>
            <person name="Geissler A.J."/>
            <person name="Vogel R.F."/>
        </authorList>
    </citation>
    <scope>NUCLEOTIDE SEQUENCE [LARGE SCALE GENOMIC DNA]</scope>
    <source>
        <strain evidence="7 8">TMW 1.1995</strain>
    </source>
</reference>
<dbReference type="PANTHER" id="PTHR42737">
    <property type="entry name" value="GLUTATHIONE REDUCTASE"/>
    <property type="match status" value="1"/>
</dbReference>
<evidence type="ECO:0000256" key="4">
    <source>
        <dbReference type="ARBA" id="ARBA00023157"/>
    </source>
</evidence>
<evidence type="ECO:0000313" key="7">
    <source>
        <dbReference type="EMBL" id="ANZ67966.1"/>
    </source>
</evidence>
<dbReference type="GO" id="GO:0005829">
    <property type="term" value="C:cytosol"/>
    <property type="evidence" value="ECO:0007669"/>
    <property type="project" value="TreeGrafter"/>
</dbReference>
<name>A0A1B2J0V6_9LACO</name>
<evidence type="ECO:0000256" key="3">
    <source>
        <dbReference type="ARBA" id="ARBA00023002"/>
    </source>
</evidence>
<dbReference type="RefSeq" id="WP_263850095.1">
    <property type="nucleotide sequence ID" value="NZ_CP014912.1"/>
</dbReference>
<dbReference type="SUPFAM" id="SSF51905">
    <property type="entry name" value="FAD/NAD(P)-binding domain"/>
    <property type="match status" value="1"/>
</dbReference>
<dbReference type="Proteomes" id="UP000093267">
    <property type="component" value="Chromosome"/>
</dbReference>
<gene>
    <name evidence="7" type="ORF">AYR63_13000</name>
</gene>
<evidence type="ECO:0000313" key="8">
    <source>
        <dbReference type="Proteomes" id="UP000093267"/>
    </source>
</evidence>
<dbReference type="GO" id="GO:0004362">
    <property type="term" value="F:glutathione-disulfide reductase (NADPH) activity"/>
    <property type="evidence" value="ECO:0007669"/>
    <property type="project" value="TreeGrafter"/>
</dbReference>
<dbReference type="GO" id="GO:0045454">
    <property type="term" value="P:cell redox homeostasis"/>
    <property type="evidence" value="ECO:0007669"/>
    <property type="project" value="InterPro"/>
</dbReference>
<dbReference type="EMBL" id="CP014924">
    <property type="protein sequence ID" value="ANZ67966.1"/>
    <property type="molecule type" value="Genomic_DNA"/>
</dbReference>
<evidence type="ECO:0000256" key="2">
    <source>
        <dbReference type="ARBA" id="ARBA00007532"/>
    </source>
</evidence>
<accession>A0A1B2J0V6</accession>
<dbReference type="PRINTS" id="PR00368">
    <property type="entry name" value="FADPNR"/>
</dbReference>
<dbReference type="InterPro" id="IPR036188">
    <property type="entry name" value="FAD/NAD-bd_sf"/>
</dbReference>
<dbReference type="GO" id="GO:0034599">
    <property type="term" value="P:cellular response to oxidative stress"/>
    <property type="evidence" value="ECO:0007669"/>
    <property type="project" value="TreeGrafter"/>
</dbReference>
<dbReference type="AlphaFoldDB" id="A0A1B2J0V6"/>
<dbReference type="GO" id="GO:0006749">
    <property type="term" value="P:glutathione metabolic process"/>
    <property type="evidence" value="ECO:0007669"/>
    <property type="project" value="TreeGrafter"/>
</dbReference>
<organism evidence="7 8">
    <name type="scientific">Secundilactobacillus paracollinoides</name>
    <dbReference type="NCBI Taxonomy" id="240427"/>
    <lineage>
        <taxon>Bacteria</taxon>
        <taxon>Bacillati</taxon>
        <taxon>Bacillota</taxon>
        <taxon>Bacilli</taxon>
        <taxon>Lactobacillales</taxon>
        <taxon>Lactobacillaceae</taxon>
        <taxon>Secundilactobacillus</taxon>
    </lineage>
</organism>
<dbReference type="Gene3D" id="3.50.50.60">
    <property type="entry name" value="FAD/NAD(P)-binding domain"/>
    <property type="match status" value="2"/>
</dbReference>
<dbReference type="InterPro" id="IPR023753">
    <property type="entry name" value="FAD/NAD-binding_dom"/>
</dbReference>
<dbReference type="Pfam" id="PF07992">
    <property type="entry name" value="Pyr_redox_2"/>
    <property type="match status" value="1"/>
</dbReference>
<dbReference type="PANTHER" id="PTHR42737:SF2">
    <property type="entry name" value="GLUTATHIONE REDUCTASE"/>
    <property type="match status" value="1"/>
</dbReference>
<feature type="domain" description="FAD/NAD(P)-binding" evidence="6">
    <location>
        <begin position="45"/>
        <end position="221"/>
    </location>
</feature>
<evidence type="ECO:0000259" key="6">
    <source>
        <dbReference type="Pfam" id="PF07992"/>
    </source>
</evidence>
<evidence type="ECO:0000256" key="1">
    <source>
        <dbReference type="ARBA" id="ARBA00001974"/>
    </source>
</evidence>
<dbReference type="STRING" id="240427.AYR62_06100"/>
<dbReference type="GO" id="GO:0050660">
    <property type="term" value="F:flavin adenine dinucleotide binding"/>
    <property type="evidence" value="ECO:0007669"/>
    <property type="project" value="InterPro"/>
</dbReference>
<dbReference type="PRINTS" id="PR00411">
    <property type="entry name" value="PNDRDTASEI"/>
</dbReference>
<dbReference type="InterPro" id="IPR046952">
    <property type="entry name" value="GSHR/TRXR-like"/>
</dbReference>
<proteinExistence type="inferred from homology"/>
<evidence type="ECO:0000256" key="5">
    <source>
        <dbReference type="ARBA" id="ARBA00023284"/>
    </source>
</evidence>
<keyword evidence="5" id="KW-0676">Redox-active center</keyword>
<comment type="similarity">
    <text evidence="2">Belongs to the class-I pyridine nucleotide-disulfide oxidoreductase family.</text>
</comment>
<protein>
    <recommendedName>
        <fullName evidence="6">FAD/NAD(P)-binding domain-containing protein</fullName>
    </recommendedName>
</protein>
<comment type="cofactor">
    <cofactor evidence="1">
        <name>FAD</name>
        <dbReference type="ChEBI" id="CHEBI:57692"/>
    </cofactor>
</comment>
<keyword evidence="8" id="KW-1185">Reference proteome</keyword>
<keyword evidence="3" id="KW-0560">Oxidoreductase</keyword>
<sequence>MLAIAETHHQLTRLQGNGFDSVPPINWRTAGNIRDQLIMDESTRTKTRLLENGVTTIEGHATFLDAHTITVQGETYQADQIVLATGAKPRPLHFPGQQYVGHSATLLRAHELPQRIVILGAGIIAFALASIASEAGADVLIVQHDDVALRAFDQEFVTTLMTQLAQQNVTFSFDTQVHTITKTSSGLTVQLDHQNKLETVTADAVYNVTGRVPNIAGFGLETVALK</sequence>